<evidence type="ECO:0000256" key="3">
    <source>
        <dbReference type="ARBA" id="ARBA00023134"/>
    </source>
</evidence>
<organism evidence="7 8">
    <name type="scientific">Naumovozyma dairenensis (strain ATCC 10597 / BCRC 20456 / CBS 421 / NBRC 0211 / NRRL Y-12639)</name>
    <name type="common">Saccharomyces dairenensis</name>
    <dbReference type="NCBI Taxonomy" id="1071378"/>
    <lineage>
        <taxon>Eukaryota</taxon>
        <taxon>Fungi</taxon>
        <taxon>Dikarya</taxon>
        <taxon>Ascomycota</taxon>
        <taxon>Saccharomycotina</taxon>
        <taxon>Saccharomycetes</taxon>
        <taxon>Saccharomycetales</taxon>
        <taxon>Saccharomycetaceae</taxon>
        <taxon>Naumovozyma</taxon>
    </lineage>
</organism>
<dbReference type="InterPro" id="IPR016491">
    <property type="entry name" value="Septin"/>
</dbReference>
<dbReference type="OMA" id="KRGIQFC"/>
<dbReference type="GO" id="GO:0031105">
    <property type="term" value="C:septin complex"/>
    <property type="evidence" value="ECO:0007669"/>
    <property type="project" value="EnsemblFungi"/>
</dbReference>
<comment type="subcellular location">
    <subcellularLocation>
        <location evidence="1">Bud neck</location>
    </subcellularLocation>
</comment>
<dbReference type="GO" id="GO:0005525">
    <property type="term" value="F:GTP binding"/>
    <property type="evidence" value="ECO:0007669"/>
    <property type="project" value="UniProtKB-KW"/>
</dbReference>
<feature type="domain" description="Septin-type G" evidence="6">
    <location>
        <begin position="20"/>
        <end position="331"/>
    </location>
</feature>
<proteinExistence type="inferred from homology"/>
<dbReference type="AlphaFoldDB" id="G0W8N6"/>
<sequence length="405" mass="47245">MENQYSINTDEIRRRRNAKKAIHLNVLLLGETGIGKSTFLNNLCLQHVDLNETNNTTTTKYDASTYKDDFIYEIDNESPMKLITKTIQIKEDEQNDNGGVPIISLKINLFQGFGDKINNLLGFEDIRKFLISKFDNYLKEEIQIKRNFNKLEKIDERVHVCIYFIKPTSKGLKEFDIKMMKNIHDIVNIIPVIAKSDLLTVKELELNKNLIMKDIQENHIEIFDFKDDKLDDILLFLQGKENKKKSEYAEDKIKDLLPFNLVCSEERHVGQDDGKLYHVRDHGWSKLIIEDKTTSDFIFLKSIILGSHLQEFKDITNDLLYENYRTKKLSENEILHLKGKIQSDYSPRSRSRSQTTLFDGTIQNDELIFELEEKNIIIEAYQRKIDKLQNKLVSSTKSTLSPTSP</sequence>
<dbReference type="RefSeq" id="XP_003669390.1">
    <property type="nucleotide sequence ID" value="XM_003669342.1"/>
</dbReference>
<dbReference type="GO" id="GO:0030437">
    <property type="term" value="P:ascospore formation"/>
    <property type="evidence" value="ECO:0007669"/>
    <property type="project" value="EnsemblFungi"/>
</dbReference>
<dbReference type="GO" id="GO:0005619">
    <property type="term" value="C:ascospore wall"/>
    <property type="evidence" value="ECO:0007669"/>
    <property type="project" value="EnsemblFungi"/>
</dbReference>
<dbReference type="PIRSF" id="PIRSF006698">
    <property type="entry name" value="Septin"/>
    <property type="match status" value="1"/>
</dbReference>
<evidence type="ECO:0000256" key="5">
    <source>
        <dbReference type="SAM" id="Coils"/>
    </source>
</evidence>
<keyword evidence="3 4" id="KW-0342">GTP-binding</keyword>
<dbReference type="HOGENOM" id="CLU_017718_7_4_1"/>
<evidence type="ECO:0000256" key="2">
    <source>
        <dbReference type="ARBA" id="ARBA00022741"/>
    </source>
</evidence>
<evidence type="ECO:0000256" key="1">
    <source>
        <dbReference type="ARBA" id="ARBA00004266"/>
    </source>
</evidence>
<dbReference type="GO" id="GO:0005876">
    <property type="term" value="C:spindle microtubule"/>
    <property type="evidence" value="ECO:0007669"/>
    <property type="project" value="EnsemblFungi"/>
</dbReference>
<dbReference type="Proteomes" id="UP000000689">
    <property type="component" value="Chromosome 3"/>
</dbReference>
<dbReference type="GO" id="GO:0072687">
    <property type="term" value="C:meiotic spindle"/>
    <property type="evidence" value="ECO:0007669"/>
    <property type="project" value="EnsemblFungi"/>
</dbReference>
<accession>G0W8N6</accession>
<evidence type="ECO:0000259" key="6">
    <source>
        <dbReference type="PROSITE" id="PS51719"/>
    </source>
</evidence>
<evidence type="ECO:0000313" key="7">
    <source>
        <dbReference type="EMBL" id="CCD24147.1"/>
    </source>
</evidence>
<dbReference type="eggNOG" id="KOG2655">
    <property type="taxonomic scope" value="Eukaryota"/>
</dbReference>
<dbReference type="STRING" id="1071378.G0W8N6"/>
<evidence type="ECO:0000256" key="4">
    <source>
        <dbReference type="RuleBase" id="RU004560"/>
    </source>
</evidence>
<keyword evidence="2 4" id="KW-0547">Nucleotide-binding</keyword>
<dbReference type="EMBL" id="HE580269">
    <property type="protein sequence ID" value="CCD24147.1"/>
    <property type="molecule type" value="Genomic_DNA"/>
</dbReference>
<dbReference type="GO" id="GO:0005935">
    <property type="term" value="C:cellular bud neck"/>
    <property type="evidence" value="ECO:0007669"/>
    <property type="project" value="UniProtKB-SubCell"/>
</dbReference>
<dbReference type="InterPro" id="IPR027417">
    <property type="entry name" value="P-loop_NTPase"/>
</dbReference>
<keyword evidence="5" id="KW-0175">Coiled coil</keyword>
<dbReference type="OrthoDB" id="416553at2759"/>
<dbReference type="GeneID" id="11496619"/>
<keyword evidence="8" id="KW-1185">Reference proteome</keyword>
<dbReference type="PANTHER" id="PTHR18884">
    <property type="entry name" value="SEPTIN"/>
    <property type="match status" value="1"/>
</dbReference>
<gene>
    <name evidence="7" type="primary">NDAI0C04880</name>
    <name evidence="7" type="ordered locus">NDAI_0C04880</name>
</gene>
<protein>
    <recommendedName>
        <fullName evidence="6">Septin-type G domain-containing protein</fullName>
    </recommendedName>
</protein>
<evidence type="ECO:0000313" key="8">
    <source>
        <dbReference type="Proteomes" id="UP000000689"/>
    </source>
</evidence>
<dbReference type="KEGG" id="ndi:NDAI_0C04880"/>
<dbReference type="GO" id="GO:0005628">
    <property type="term" value="C:prospore membrane"/>
    <property type="evidence" value="ECO:0007669"/>
    <property type="project" value="EnsemblFungi"/>
</dbReference>
<dbReference type="Gene3D" id="3.40.50.300">
    <property type="entry name" value="P-loop containing nucleotide triphosphate hydrolases"/>
    <property type="match status" value="1"/>
</dbReference>
<feature type="coiled-coil region" evidence="5">
    <location>
        <begin position="371"/>
        <end position="398"/>
    </location>
</feature>
<dbReference type="PROSITE" id="PS51719">
    <property type="entry name" value="G_SEPTIN"/>
    <property type="match status" value="1"/>
</dbReference>
<dbReference type="Pfam" id="PF00735">
    <property type="entry name" value="Septin"/>
    <property type="match status" value="1"/>
</dbReference>
<reference evidence="7 8" key="1">
    <citation type="journal article" date="2011" name="Proc. Natl. Acad. Sci. U.S.A.">
        <title>Evolutionary erosion of yeast sex chromosomes by mating-type switching accidents.</title>
        <authorList>
            <person name="Gordon J.L."/>
            <person name="Armisen D."/>
            <person name="Proux-Wera E."/>
            <person name="Oheigeartaigh S.S."/>
            <person name="Byrne K.P."/>
            <person name="Wolfe K.H."/>
        </authorList>
    </citation>
    <scope>NUCLEOTIDE SEQUENCE [LARGE SCALE GENOMIC DNA]</scope>
    <source>
        <strain evidence="8">ATCC 10597 / BCRC 20456 / CBS 421 / NBRC 0211 / NRRL Y-12639</strain>
    </source>
</reference>
<dbReference type="SUPFAM" id="SSF52540">
    <property type="entry name" value="P-loop containing nucleoside triphosphate hydrolases"/>
    <property type="match status" value="1"/>
</dbReference>
<dbReference type="InterPro" id="IPR030379">
    <property type="entry name" value="G_SEPTIN_dom"/>
</dbReference>
<comment type="similarity">
    <text evidence="4">Belongs to the TRAFAC class TrmE-Era-EngA-EngB-Septin-like GTPase superfamily. Septin GTPase family.</text>
</comment>
<name>G0W8N6_NAUDC</name>